<feature type="domain" description="CUB" evidence="5">
    <location>
        <begin position="26"/>
        <end position="139"/>
    </location>
</feature>
<evidence type="ECO:0000313" key="7">
    <source>
        <dbReference type="Proteomes" id="UP001596997"/>
    </source>
</evidence>
<keyword evidence="7" id="KW-1185">Reference proteome</keyword>
<dbReference type="NCBIfam" id="TIGR04183">
    <property type="entry name" value="Por_Secre_tail"/>
    <property type="match status" value="1"/>
</dbReference>
<keyword evidence="2" id="KW-0677">Repeat</keyword>
<dbReference type="RefSeq" id="WP_377712728.1">
    <property type="nucleotide sequence ID" value="NZ_JBHTJM010000002.1"/>
</dbReference>
<dbReference type="InterPro" id="IPR006558">
    <property type="entry name" value="LamG-like"/>
</dbReference>
<accession>A0ABW3HZ69</accession>
<keyword evidence="1 4" id="KW-0732">Signal</keyword>
<dbReference type="InterPro" id="IPR013320">
    <property type="entry name" value="ConA-like_dom_sf"/>
</dbReference>
<dbReference type="PROSITE" id="PS01180">
    <property type="entry name" value="CUB"/>
    <property type="match status" value="2"/>
</dbReference>
<protein>
    <submittedName>
        <fullName evidence="6">CUB domain-containing protein</fullName>
    </submittedName>
</protein>
<gene>
    <name evidence="6" type="ORF">ACFQ1O_01880</name>
</gene>
<feature type="signal peptide" evidence="4">
    <location>
        <begin position="1"/>
        <end position="23"/>
    </location>
</feature>
<dbReference type="Pfam" id="PF00431">
    <property type="entry name" value="CUB"/>
    <property type="match status" value="2"/>
</dbReference>
<dbReference type="PANTHER" id="PTHR24251">
    <property type="entry name" value="OVOCHYMASE-RELATED"/>
    <property type="match status" value="1"/>
</dbReference>
<dbReference type="InterPro" id="IPR026444">
    <property type="entry name" value="Secre_tail"/>
</dbReference>
<sequence>MKTRLFILLLMIGYTSYSQYNIATENGNTINTCTGVFVDSGGTAGNYSNNENYTVTFCSPIPGQTIQLDFTSFDTESIDDFRVYDGNSTAASLLAEYNGTTLPAAVAGTTANATGCITIEFVSDSSVIGTGWEANISCVTPVTAPILMTNGSSSVCSGTFLDSGGVAGNYSSNENLVYTLCPSSAGQAIELDFSDISIDSTDTMTIYDGNSTGASVLATFSGSFLTNVIITGTTANATGCLTIQIVSDATWESSGWEASINCAAPVAPPYLMQDGTINTCSGQFTDSGYFGNYSDNESYTMTICPDTAGQAIQLDFTSFATDQEDYMVIYDGNVVDYNTVLGTYNGNSVTTPFTVAGTIANSSGCLTITFNSNSAFTQAGWSADISCVTPVNPPACQGPGNGVSSAGCAAVVSGGLGLGNVDVTPISCTSGSTCTDIEATYLDIGDTSSYRVESIPYIPPYQFDCLKVPVSANTDDVWSPPVNLPFDFCFYGNTYSQCLIGSNGVITFDTTTNSPGGGSGYSFSDDLPSTNNSLVANAIFGAYHDIDPGVSGEVGYELITLNTGCRALVVAWHDVAMFSSSCNSQLYTGMIVLYENTNIIEVYLEEKNVCSTWNDGNAIVGVQNIGATQAVVAPGRNGLDADWTVTNEAWRFVPDGASITSLSWYEGPTATGPVIGTTPVLNVCPTTSTIYTAEVTYTLCDGSVITDTESTTVAIESCATDIDFDGNNDFIDASSFMGGYGAATQMSWVHLDVNFGVPVAVNGNANAAVGGLNGTNATGAINAAGTDASLGGVSARLNSANTTMNLTLDHTVPIGTSITVSLARDDASSNINISDGASIIGSNNTGTQDQLKHITIVTTQATNTLTFTRVGGSTWIDGVSYSYMSGGDGMVMGQPNNKLWVDAAGTLSGSVVTDTGSFAVTTTTTIPKEIWTHVSSIYDGTNLKLYINGVEEASVVTGGTNLDVDTYRYAIGRDAENDNKFFNGFIQESRVYNVALTEPQLREQIYQPIQNNAGNVSGVIIPKDIDGGSLAWNNLVLYLEMNTVTAGVTADSSGSGVLATVYNVATVQNRTAPLPYVANASGDWSTVGTWQNGSVWDITSLPNKDWAIVQITNNSKVTTTASHTHLGLLVDLGSELEIQNDQLLQNTSYLELDGEIDLVGESQLIQTSNSDLAISSSGYIERDQDGKSNLYHYNYWSSPVNPINTTANNTSYTVSDVLRDGTTPSSPQAINWIAGYDGATGNPISLAEFWIFKFENSPDAYANWTHPQSTGIFSVGQGFTLKGSGAATATQNYTFVGKPNNGVIQHSIGGNNMSLLGNPYASALDAHAFINDNIGGNPSTTGALYFWEHWGGNSHNLDAYEGGYSSLNLTGHVMAVSDPMVSSNGSGTVVPKRYIPVGQGFMVYGDSDGGTVEFNNGQRAFEKESGGNSTFVRASEEVSTSEESIDRVYFHFTTPEGTVRQLLLGVKEGLTQEVDYGYDAKRFNEQHTDCGWKITEESYVIQGIGLIHEGLELPLSINVGTSGLCKFNVSSLADLDENIDVYFKDSELQTETRLEQNIAAEFTLDTGVYTNRFSVVFRTSEILNIDDEEFTPEDMVVYYNAQLGAISINNSKPFNASNIKVYNILGQEVLKSNKQYQGVTDLLLPTQVSSGSYLVQFSYNDKVAVTKKIIIK</sequence>
<dbReference type="SUPFAM" id="SSF49854">
    <property type="entry name" value="Spermadhesin, CUB domain"/>
    <property type="match status" value="3"/>
</dbReference>
<evidence type="ECO:0000259" key="5">
    <source>
        <dbReference type="PROSITE" id="PS01180"/>
    </source>
</evidence>
<dbReference type="InterPro" id="IPR000859">
    <property type="entry name" value="CUB_dom"/>
</dbReference>
<dbReference type="Proteomes" id="UP001596997">
    <property type="component" value="Unassembled WGS sequence"/>
</dbReference>
<name>A0ABW3HZ69_9FLAO</name>
<dbReference type="CDD" id="cd00041">
    <property type="entry name" value="CUB"/>
    <property type="match status" value="3"/>
</dbReference>
<dbReference type="Gene3D" id="2.60.120.290">
    <property type="entry name" value="Spermadhesin, CUB domain"/>
    <property type="match status" value="3"/>
</dbReference>
<dbReference type="PANTHER" id="PTHR24251:SF30">
    <property type="entry name" value="MEMBRANE FRIZZLED-RELATED PROTEIN"/>
    <property type="match status" value="1"/>
</dbReference>
<evidence type="ECO:0000256" key="4">
    <source>
        <dbReference type="SAM" id="SignalP"/>
    </source>
</evidence>
<dbReference type="SMART" id="SM00560">
    <property type="entry name" value="LamGL"/>
    <property type="match status" value="1"/>
</dbReference>
<dbReference type="InterPro" id="IPR035914">
    <property type="entry name" value="Sperma_CUB_dom_sf"/>
</dbReference>
<comment type="caution">
    <text evidence="6">The sequence shown here is derived from an EMBL/GenBank/DDBJ whole genome shotgun (WGS) entry which is preliminary data.</text>
</comment>
<dbReference type="Gene3D" id="2.60.120.200">
    <property type="match status" value="1"/>
</dbReference>
<keyword evidence="3" id="KW-1015">Disulfide bond</keyword>
<organism evidence="6 7">
    <name type="scientific">Pseudofulvibacter geojedonensis</name>
    <dbReference type="NCBI Taxonomy" id="1123758"/>
    <lineage>
        <taxon>Bacteria</taxon>
        <taxon>Pseudomonadati</taxon>
        <taxon>Bacteroidota</taxon>
        <taxon>Flavobacteriia</taxon>
        <taxon>Flavobacteriales</taxon>
        <taxon>Flavobacteriaceae</taxon>
        <taxon>Pseudofulvibacter</taxon>
    </lineage>
</organism>
<dbReference type="SUPFAM" id="SSF49899">
    <property type="entry name" value="Concanavalin A-like lectins/glucanases"/>
    <property type="match status" value="1"/>
</dbReference>
<evidence type="ECO:0000256" key="2">
    <source>
        <dbReference type="ARBA" id="ARBA00022737"/>
    </source>
</evidence>
<dbReference type="Pfam" id="PF13385">
    <property type="entry name" value="Laminin_G_3"/>
    <property type="match status" value="1"/>
</dbReference>
<feature type="chain" id="PRO_5045182350" evidence="4">
    <location>
        <begin position="24"/>
        <end position="1672"/>
    </location>
</feature>
<dbReference type="EMBL" id="JBHTJM010000002">
    <property type="protein sequence ID" value="MFD0962749.1"/>
    <property type="molecule type" value="Genomic_DNA"/>
</dbReference>
<evidence type="ECO:0000256" key="3">
    <source>
        <dbReference type="ARBA" id="ARBA00023157"/>
    </source>
</evidence>
<evidence type="ECO:0000256" key="1">
    <source>
        <dbReference type="ARBA" id="ARBA00022729"/>
    </source>
</evidence>
<evidence type="ECO:0000313" key="6">
    <source>
        <dbReference type="EMBL" id="MFD0962749.1"/>
    </source>
</evidence>
<reference evidence="7" key="1">
    <citation type="journal article" date="2019" name="Int. J. Syst. Evol. Microbiol.">
        <title>The Global Catalogue of Microorganisms (GCM) 10K type strain sequencing project: providing services to taxonomists for standard genome sequencing and annotation.</title>
        <authorList>
            <consortium name="The Broad Institute Genomics Platform"/>
            <consortium name="The Broad Institute Genome Sequencing Center for Infectious Disease"/>
            <person name="Wu L."/>
            <person name="Ma J."/>
        </authorList>
    </citation>
    <scope>NUCLEOTIDE SEQUENCE [LARGE SCALE GENOMIC DNA]</scope>
    <source>
        <strain evidence="7">CCUG 62114</strain>
    </source>
</reference>
<feature type="domain" description="CUB" evidence="5">
    <location>
        <begin position="262"/>
        <end position="388"/>
    </location>
</feature>
<dbReference type="SMART" id="SM00042">
    <property type="entry name" value="CUB"/>
    <property type="match status" value="3"/>
</dbReference>
<proteinExistence type="predicted"/>